<dbReference type="OrthoDB" id="249612at2759"/>
<evidence type="ECO:0000256" key="2">
    <source>
        <dbReference type="ARBA" id="ARBA00007203"/>
    </source>
</evidence>
<comment type="function">
    <text evidence="7">Involved in pre-mRNA splicing.</text>
</comment>
<dbReference type="InterPro" id="IPR039974">
    <property type="entry name" value="Splicing_factor_SLU7"/>
</dbReference>
<keyword evidence="6 7" id="KW-0539">Nucleus</keyword>
<keyword evidence="4 7" id="KW-0747">Spliceosome</keyword>
<gene>
    <name evidence="10" type="ORF">As57867_024855</name>
</gene>
<organism evidence="10">
    <name type="scientific">Aphanomyces stellatus</name>
    <dbReference type="NCBI Taxonomy" id="120398"/>
    <lineage>
        <taxon>Eukaryota</taxon>
        <taxon>Sar</taxon>
        <taxon>Stramenopiles</taxon>
        <taxon>Oomycota</taxon>
        <taxon>Saprolegniomycetes</taxon>
        <taxon>Saprolegniales</taxon>
        <taxon>Verrucalvaceae</taxon>
        <taxon>Aphanomyces</taxon>
    </lineage>
</organism>
<name>A0A6A4XKP8_9STRA</name>
<sequence>MSQAAGDRMNSTDFRKKKELDEARKNGTLPPEQDADGNLINPHNPDYISKRPWYLGDSGPSLKHQINPKKDQVLTMTEADALNIRAFKQGSQRKKFQKGACTNCGAMTHKAVECVERPRKVGAWKSNKNLAADEVIVDVRSGQYGKLTFDAKRDAWLGYDADEHQATIDRFEKMEQVRKTKRIQEMNDKNQTTRSPGGGNSDDSDSDNDDDGAGSDEEEFLDKEGGRVISKRVSRQGGVGGAEMMITSRNLRIREDTAKYLRNLNPNSAFYDPKTRSMRDNPTPDLGADEATFQGDNFVRHSGDAVKLAQTQLFAWEAAEKGMIADGALHPQATPSAAEFMRQQYEEKKLKLQQEKRAAMLAKYGEQTPAPPKELLLAASESYVEYARDGRVVKGMEKAVAKSKYMEDVLENNHTQIWGS</sequence>
<dbReference type="InterPro" id="IPR021715">
    <property type="entry name" value="Slu7_dom"/>
</dbReference>
<accession>A0A6A4XKP8</accession>
<dbReference type="PANTHER" id="PTHR12942">
    <property type="entry name" value="STEP II SPLICING FACTOR SLU7"/>
    <property type="match status" value="1"/>
</dbReference>
<keyword evidence="3 7" id="KW-0507">mRNA processing</keyword>
<protein>
    <recommendedName>
        <fullName evidence="7">Pre-mRNA-splicing factor SLU7</fullName>
    </recommendedName>
</protein>
<feature type="compositionally biased region" description="Basic and acidic residues" evidence="8">
    <location>
        <begin position="13"/>
        <end position="25"/>
    </location>
</feature>
<evidence type="ECO:0000256" key="4">
    <source>
        <dbReference type="ARBA" id="ARBA00022728"/>
    </source>
</evidence>
<feature type="compositionally biased region" description="Basic and acidic residues" evidence="8">
    <location>
        <begin position="177"/>
        <end position="188"/>
    </location>
</feature>
<feature type="compositionally biased region" description="Acidic residues" evidence="8">
    <location>
        <begin position="202"/>
        <end position="221"/>
    </location>
</feature>
<feature type="non-terminal residue" evidence="10">
    <location>
        <position position="420"/>
    </location>
</feature>
<dbReference type="Pfam" id="PF11708">
    <property type="entry name" value="Slu7"/>
    <property type="match status" value="1"/>
</dbReference>
<dbReference type="GO" id="GO:0030628">
    <property type="term" value="F:pre-mRNA 3'-splice site binding"/>
    <property type="evidence" value="ECO:0007669"/>
    <property type="project" value="UniProtKB-UniRule"/>
</dbReference>
<evidence type="ECO:0000256" key="6">
    <source>
        <dbReference type="ARBA" id="ARBA00023242"/>
    </source>
</evidence>
<proteinExistence type="inferred from homology"/>
<evidence type="ECO:0000256" key="7">
    <source>
        <dbReference type="RuleBase" id="RU367071"/>
    </source>
</evidence>
<reference evidence="10" key="1">
    <citation type="submission" date="2019-06" db="EMBL/GenBank/DDBJ databases">
        <title>Genomics analysis of Aphanomyces spp. identifies a new class of oomycete effector associated with host adaptation.</title>
        <authorList>
            <person name="Gaulin E."/>
        </authorList>
    </citation>
    <scope>NUCLEOTIDE SEQUENCE</scope>
    <source>
        <strain evidence="10">CBS 578.67</strain>
    </source>
</reference>
<evidence type="ECO:0000256" key="8">
    <source>
        <dbReference type="SAM" id="MobiDB-lite"/>
    </source>
</evidence>
<feature type="region of interest" description="Disordered" evidence="8">
    <location>
        <begin position="177"/>
        <end position="240"/>
    </location>
</feature>
<evidence type="ECO:0000256" key="5">
    <source>
        <dbReference type="ARBA" id="ARBA00023187"/>
    </source>
</evidence>
<comment type="subunit">
    <text evidence="7">Associated with the spliceosome.</text>
</comment>
<evidence type="ECO:0000313" key="10">
    <source>
        <dbReference type="EMBL" id="KAF0682920.1"/>
    </source>
</evidence>
<evidence type="ECO:0000256" key="1">
    <source>
        <dbReference type="ARBA" id="ARBA00004123"/>
    </source>
</evidence>
<dbReference type="AlphaFoldDB" id="A0A6A4XKP8"/>
<evidence type="ECO:0000256" key="3">
    <source>
        <dbReference type="ARBA" id="ARBA00022664"/>
    </source>
</evidence>
<dbReference type="EMBL" id="VJMH01007478">
    <property type="protein sequence ID" value="KAF0682920.1"/>
    <property type="molecule type" value="Genomic_DNA"/>
</dbReference>
<comment type="caution">
    <text evidence="10">The sequence shown here is derived from an EMBL/GenBank/DDBJ whole genome shotgun (WGS) entry which is preliminary data.</text>
</comment>
<dbReference type="GO" id="GO:0000398">
    <property type="term" value="P:mRNA splicing, via spliceosome"/>
    <property type="evidence" value="ECO:0007669"/>
    <property type="project" value="UniProtKB-UniRule"/>
</dbReference>
<keyword evidence="5 7" id="KW-0508">mRNA splicing</keyword>
<dbReference type="GO" id="GO:0005681">
    <property type="term" value="C:spliceosomal complex"/>
    <property type="evidence" value="ECO:0007669"/>
    <property type="project" value="UniProtKB-UniRule"/>
</dbReference>
<comment type="similarity">
    <text evidence="2 7">Belongs to the SLU7 family.</text>
</comment>
<dbReference type="PANTHER" id="PTHR12942:SF2">
    <property type="entry name" value="PRE-MRNA-SPLICING FACTOR SLU7"/>
    <property type="match status" value="1"/>
</dbReference>
<evidence type="ECO:0000259" key="9">
    <source>
        <dbReference type="Pfam" id="PF11708"/>
    </source>
</evidence>
<feature type="region of interest" description="Disordered" evidence="8">
    <location>
        <begin position="1"/>
        <end position="53"/>
    </location>
</feature>
<feature type="domain" description="Pre-mRNA-splicing factor SLU7" evidence="9">
    <location>
        <begin position="147"/>
        <end position="420"/>
    </location>
</feature>
<comment type="subcellular location">
    <subcellularLocation>
        <location evidence="1 7">Nucleus</location>
    </subcellularLocation>
</comment>